<dbReference type="Gene3D" id="3.40.190.10">
    <property type="entry name" value="Periplasmic binding protein-like II"/>
    <property type="match status" value="1"/>
</dbReference>
<evidence type="ECO:0000256" key="1">
    <source>
        <dbReference type="ARBA" id="ARBA00006987"/>
    </source>
</evidence>
<dbReference type="SUPFAM" id="SSF53850">
    <property type="entry name" value="Periplasmic binding protein-like II"/>
    <property type="match status" value="1"/>
</dbReference>
<keyword evidence="3" id="KW-1185">Reference proteome</keyword>
<dbReference type="InterPro" id="IPR005064">
    <property type="entry name" value="BUG"/>
</dbReference>
<comment type="similarity">
    <text evidence="1">Belongs to the UPF0065 (bug) family.</text>
</comment>
<protein>
    <submittedName>
        <fullName evidence="2">Tripartite-type tricarboxylate transporter receptor subunit TctC</fullName>
    </submittedName>
</protein>
<gene>
    <name evidence="2" type="ORF">BJ122_12313</name>
</gene>
<proteinExistence type="inferred from homology"/>
<dbReference type="InterPro" id="IPR042100">
    <property type="entry name" value="Bug_dom1"/>
</dbReference>
<dbReference type="Pfam" id="PF03401">
    <property type="entry name" value="TctC"/>
    <property type="match status" value="1"/>
</dbReference>
<dbReference type="PIRSF" id="PIRSF017082">
    <property type="entry name" value="YflP"/>
    <property type="match status" value="1"/>
</dbReference>
<dbReference type="PANTHER" id="PTHR42928">
    <property type="entry name" value="TRICARBOXYLATE-BINDING PROTEIN"/>
    <property type="match status" value="1"/>
</dbReference>
<dbReference type="EMBL" id="QJTI01000023">
    <property type="protein sequence ID" value="PYF01297.1"/>
    <property type="molecule type" value="Genomic_DNA"/>
</dbReference>
<accession>A0A318TC00</accession>
<keyword evidence="2" id="KW-0675">Receptor</keyword>
<dbReference type="Gene3D" id="3.40.190.150">
    <property type="entry name" value="Bordetella uptake gene, domain 1"/>
    <property type="match status" value="1"/>
</dbReference>
<comment type="caution">
    <text evidence="2">The sequence shown here is derived from an EMBL/GenBank/DDBJ whole genome shotgun (WGS) entry which is preliminary data.</text>
</comment>
<name>A0A318TC00_9BRAD</name>
<reference evidence="2 3" key="1">
    <citation type="submission" date="2018-06" db="EMBL/GenBank/DDBJ databases">
        <title>Genomic Encyclopedia of Archaeal and Bacterial Type Strains, Phase II (KMG-II): from individual species to whole genera.</title>
        <authorList>
            <person name="Goeker M."/>
        </authorList>
    </citation>
    <scope>NUCLEOTIDE SEQUENCE [LARGE SCALE GENOMIC DNA]</scope>
    <source>
        <strain evidence="2 3">JCM 11668</strain>
    </source>
</reference>
<dbReference type="Proteomes" id="UP000248148">
    <property type="component" value="Unassembled WGS sequence"/>
</dbReference>
<evidence type="ECO:0000313" key="3">
    <source>
        <dbReference type="Proteomes" id="UP000248148"/>
    </source>
</evidence>
<dbReference type="PANTHER" id="PTHR42928:SF5">
    <property type="entry name" value="BLR1237 PROTEIN"/>
    <property type="match status" value="1"/>
</dbReference>
<sequence>MTVPARASDYPSRQVTVIVPFAAGGPTDTVARIVTAQMSKSLGQNVAVDNRAGAGGTLATSLASRAAADGYTLIAGHMGTHAAVVSLYPTLNYHPKRDFEPVSLLAGTPIVILARKDFPPKNLEEFAVYIRANTERLNVAHAGIGSVSYVSCLVLHRQLGARPTGVPFSGTGPAMAALVAGEVDYMCDQIVNAVPHIKSGAIKAYAIAMPERSPSLPDVPTTAEAGMPSFQARAWVAMFAPKGTPPSLIAVLNAAASRALDDDNVRSTLQALGAVIPPPEQRTPGALADLVDAEIDRLSPVLWQAANSTAHIDSPWK</sequence>
<dbReference type="AlphaFoldDB" id="A0A318TC00"/>
<organism evidence="2 3">
    <name type="scientific">Rhodopseudomonas faecalis</name>
    <dbReference type="NCBI Taxonomy" id="99655"/>
    <lineage>
        <taxon>Bacteria</taxon>
        <taxon>Pseudomonadati</taxon>
        <taxon>Pseudomonadota</taxon>
        <taxon>Alphaproteobacteria</taxon>
        <taxon>Hyphomicrobiales</taxon>
        <taxon>Nitrobacteraceae</taxon>
        <taxon>Rhodopseudomonas</taxon>
    </lineage>
</organism>
<evidence type="ECO:0000313" key="2">
    <source>
        <dbReference type="EMBL" id="PYF01297.1"/>
    </source>
</evidence>